<name>A0A7K1YAS7_9SPHI</name>
<feature type="transmembrane region" description="Helical" evidence="1">
    <location>
        <begin position="228"/>
        <end position="246"/>
    </location>
</feature>
<evidence type="ECO:0000313" key="2">
    <source>
        <dbReference type="EMBL" id="MXV51682.1"/>
    </source>
</evidence>
<keyword evidence="1" id="KW-0812">Transmembrane</keyword>
<comment type="caution">
    <text evidence="2">The sequence shown here is derived from an EMBL/GenBank/DDBJ whole genome shotgun (WGS) entry which is preliminary data.</text>
</comment>
<organism evidence="2 3">
    <name type="scientific">Hufsiella arboris</name>
    <dbReference type="NCBI Taxonomy" id="2695275"/>
    <lineage>
        <taxon>Bacteria</taxon>
        <taxon>Pseudomonadati</taxon>
        <taxon>Bacteroidota</taxon>
        <taxon>Sphingobacteriia</taxon>
        <taxon>Sphingobacteriales</taxon>
        <taxon>Sphingobacteriaceae</taxon>
        <taxon>Hufsiella</taxon>
    </lineage>
</organism>
<sequence length="326" mass="38030">MINQFRKLNPVNLLLLVLVAFVLRIGFFYSLPEKIEISMEEPISKLISNEALQLFFTPLSNVLSAMILTIAQAILFNKIVNEHNLLGKPSFLPALMFVTVSSILPPFLIISAPLLCNFMSLWIISKFLKLYRNEDALSVMFDEGMIVAAGTMIYFPFIAMLLLLWVSLVIFRPFNWREWIAALLGFITVYFFVAVYYYWHDMLGSFYYIWKPLTQPVLTNIPFKLNDYLPLIPLAVICLISSFALRQVFFKSFVQVRKAYQVFFFMFLLALVSVILKTRFDVIHFLLCVSSVAILIAYYFLQARKRWIYESLYLILVGFIIYFQVF</sequence>
<feature type="transmembrane region" description="Helical" evidence="1">
    <location>
        <begin position="179"/>
        <end position="199"/>
    </location>
</feature>
<accession>A0A7K1YAS7</accession>
<reference evidence="2 3" key="1">
    <citation type="submission" date="2019-11" db="EMBL/GenBank/DDBJ databases">
        <title>Pedobacter sp. HMF7647 Genome sequencing and assembly.</title>
        <authorList>
            <person name="Kang H."/>
            <person name="Kim H."/>
            <person name="Joh K."/>
        </authorList>
    </citation>
    <scope>NUCLEOTIDE SEQUENCE [LARGE SCALE GENOMIC DNA]</scope>
    <source>
        <strain evidence="2 3">HMF7647</strain>
    </source>
</reference>
<keyword evidence="2" id="KW-0560">Oxidoreductase</keyword>
<keyword evidence="3" id="KW-1185">Reference proteome</keyword>
<dbReference type="EMBL" id="WVHT01000005">
    <property type="protein sequence ID" value="MXV51682.1"/>
    <property type="molecule type" value="Genomic_DNA"/>
</dbReference>
<dbReference type="GO" id="GO:0004497">
    <property type="term" value="F:monooxygenase activity"/>
    <property type="evidence" value="ECO:0007669"/>
    <property type="project" value="UniProtKB-KW"/>
</dbReference>
<keyword evidence="1" id="KW-0472">Membrane</keyword>
<feature type="transmembrane region" description="Helical" evidence="1">
    <location>
        <begin position="144"/>
        <end position="167"/>
    </location>
</feature>
<protein>
    <submittedName>
        <fullName evidence="2">Beta-carotene 15,15'-monooxygenase</fullName>
    </submittedName>
</protein>
<keyword evidence="1" id="KW-1133">Transmembrane helix</keyword>
<dbReference type="Proteomes" id="UP000466586">
    <property type="component" value="Unassembled WGS sequence"/>
</dbReference>
<keyword evidence="2" id="KW-0503">Monooxygenase</keyword>
<feature type="transmembrane region" description="Helical" evidence="1">
    <location>
        <begin position="97"/>
        <end position="124"/>
    </location>
</feature>
<dbReference type="AlphaFoldDB" id="A0A7K1YAS7"/>
<feature type="transmembrane region" description="Helical" evidence="1">
    <location>
        <begin position="307"/>
        <end position="325"/>
    </location>
</feature>
<feature type="transmembrane region" description="Helical" evidence="1">
    <location>
        <begin position="282"/>
        <end position="300"/>
    </location>
</feature>
<feature type="transmembrane region" description="Helical" evidence="1">
    <location>
        <begin position="12"/>
        <end position="31"/>
    </location>
</feature>
<feature type="transmembrane region" description="Helical" evidence="1">
    <location>
        <begin position="258"/>
        <end position="276"/>
    </location>
</feature>
<evidence type="ECO:0000256" key="1">
    <source>
        <dbReference type="SAM" id="Phobius"/>
    </source>
</evidence>
<gene>
    <name evidence="2" type="ORF">GS399_11925</name>
</gene>
<dbReference type="RefSeq" id="WP_160844865.1">
    <property type="nucleotide sequence ID" value="NZ_WVHT01000005.1"/>
</dbReference>
<feature type="transmembrane region" description="Helical" evidence="1">
    <location>
        <begin position="51"/>
        <end position="76"/>
    </location>
</feature>
<proteinExistence type="predicted"/>
<evidence type="ECO:0000313" key="3">
    <source>
        <dbReference type="Proteomes" id="UP000466586"/>
    </source>
</evidence>